<feature type="compositionally biased region" description="Polar residues" evidence="1">
    <location>
        <begin position="271"/>
        <end position="326"/>
    </location>
</feature>
<feature type="compositionally biased region" description="Low complexity" evidence="1">
    <location>
        <begin position="217"/>
        <end position="232"/>
    </location>
</feature>
<proteinExistence type="predicted"/>
<dbReference type="PANTHER" id="PTHR12854:SF7">
    <property type="entry name" value="ATAXIN-2 HOMOLOG"/>
    <property type="match status" value="1"/>
</dbReference>
<feature type="compositionally biased region" description="Polar residues" evidence="1">
    <location>
        <begin position="1014"/>
        <end position="1025"/>
    </location>
</feature>
<feature type="compositionally biased region" description="Basic and acidic residues" evidence="1">
    <location>
        <begin position="38"/>
        <end position="47"/>
    </location>
</feature>
<feature type="compositionally biased region" description="Low complexity" evidence="1">
    <location>
        <begin position="414"/>
        <end position="468"/>
    </location>
</feature>
<feature type="region of interest" description="Disordered" evidence="1">
    <location>
        <begin position="1"/>
        <end position="70"/>
    </location>
</feature>
<evidence type="ECO:0000313" key="3">
    <source>
        <dbReference type="EMBL" id="CAK7272465.1"/>
    </source>
</evidence>
<comment type="caution">
    <text evidence="3">The sequence shown here is derived from an EMBL/GenBank/DDBJ whole genome shotgun (WGS) entry which is preliminary data.</text>
</comment>
<feature type="compositionally biased region" description="Low complexity" evidence="1">
    <location>
        <begin position="554"/>
        <end position="573"/>
    </location>
</feature>
<evidence type="ECO:0000256" key="1">
    <source>
        <dbReference type="SAM" id="MobiDB-lite"/>
    </source>
</evidence>
<feature type="compositionally biased region" description="Basic and acidic residues" evidence="1">
    <location>
        <begin position="105"/>
        <end position="116"/>
    </location>
</feature>
<feature type="region of interest" description="Disordered" evidence="1">
    <location>
        <begin position="105"/>
        <end position="326"/>
    </location>
</feature>
<dbReference type="SMART" id="SM01272">
    <property type="entry name" value="LsmAD"/>
    <property type="match status" value="1"/>
</dbReference>
<dbReference type="InterPro" id="IPR009604">
    <property type="entry name" value="LsmAD_domain"/>
</dbReference>
<dbReference type="Pfam" id="PF06741">
    <property type="entry name" value="LsmAD"/>
    <property type="match status" value="1"/>
</dbReference>
<organism evidence="3 4">
    <name type="scientific">Sporothrix epigloea</name>
    <dbReference type="NCBI Taxonomy" id="1892477"/>
    <lineage>
        <taxon>Eukaryota</taxon>
        <taxon>Fungi</taxon>
        <taxon>Dikarya</taxon>
        <taxon>Ascomycota</taxon>
        <taxon>Pezizomycotina</taxon>
        <taxon>Sordariomycetes</taxon>
        <taxon>Sordariomycetidae</taxon>
        <taxon>Ophiostomatales</taxon>
        <taxon>Ophiostomataceae</taxon>
        <taxon>Sporothrix</taxon>
    </lineage>
</organism>
<feature type="region of interest" description="Disordered" evidence="1">
    <location>
        <begin position="972"/>
        <end position="1103"/>
    </location>
</feature>
<feature type="compositionally biased region" description="Polar residues" evidence="1">
    <location>
        <begin position="992"/>
        <end position="1003"/>
    </location>
</feature>
<gene>
    <name evidence="3" type="primary">PBP1</name>
    <name evidence="3" type="ORF">SEPCBS57363_005143</name>
</gene>
<keyword evidence="4" id="KW-1185">Reference proteome</keyword>
<feature type="region of interest" description="Disordered" evidence="1">
    <location>
        <begin position="936"/>
        <end position="956"/>
    </location>
</feature>
<feature type="domain" description="LsmAD" evidence="2">
    <location>
        <begin position="78"/>
        <end position="153"/>
    </location>
</feature>
<feature type="region of interest" description="Disordered" evidence="1">
    <location>
        <begin position="519"/>
        <end position="539"/>
    </location>
</feature>
<feature type="region of interest" description="Disordered" evidence="1">
    <location>
        <begin position="403"/>
        <end position="476"/>
    </location>
</feature>
<dbReference type="Proteomes" id="UP001642501">
    <property type="component" value="Unassembled WGS sequence"/>
</dbReference>
<evidence type="ECO:0000259" key="2">
    <source>
        <dbReference type="SMART" id="SM01272"/>
    </source>
</evidence>
<feature type="compositionally biased region" description="Polar residues" evidence="1">
    <location>
        <begin position="1073"/>
        <end position="1088"/>
    </location>
</feature>
<sequence length="1273" mass="134536">MPPQRKDGSGVVGGPSRPSNGQRPGFRTDTAISNSRTANDRNLRRWVGDGPADLDGSLESTSSSGGKWDQFAENERLFGLKTDYNENFYTTAIDRSHPQYSERLAKADRAAREIEKSAPTTAHVAEERVMDFAGGGDQGGGDEEDKYSGVRRQQDFPPLSSSRGDAKYTPPARRAPAAHSTVVGAPVDPAIISAQIKGGYNRKQQQAVTPAPDETKSLATSSSRPSSAAAVAVPHNKTPEPQPAARPAEADQQTLKSMKASFEQQKPAAVSKSSIKTPTPAASPSAFSMRTSATPGRTSLSPAVKTTVSATPASATKSPTPNTVANNVENALLKDFKDFASQQRQHAEKARHNKIKADAQVKLLELRRFADSFKLSTPVPKDLISIIAKDPEKQRKIQEKALQNAEELAKSKAESSSAARGSTSSAGSAKVPPSATNSTGFTAGAASTGASHNSTTSSTPNPVASTTSGSHATTPDASRLTASNVRLQGPHASHSAMQIGAMNRHSNARGGYMQQNFRQQSQPYRGDRSGPQHLSQGHNTGHLAERIRNSDQNQNRYNKNLNNHNSHSHSPSHFGPSGDARVPPTGPANAVDSNHSRRQSALPVGAHSPQKLNPTTHEFRPSPFAASFNPTGLSAGASPRSSSNHAAADYSHITSTTATAVPIIPSPRAPGIVVVRRKTQNVVTGKCDILKMVKSIKPPQGRNWDENNGMRPSYDTALLWRQVQDDEAPESTMHLKYTEYLERLAFSAASMATPVQGQVMPHMSQMMHQHQLPVHMQHGGHLGSRPNQHMSTMAMHVGAGGPHGHIPQVSFNGSDDHRMMHSNSAQSYASPRLSQVPLYPQPVGSTPQMGYNQPVMPYMQGGHQMNQFRNFPINPQGFMSSQSGPMMPMVPPQHFVTVPGGMMGSQQMAMYPGGPQYMGHPGAGAPPHQMTGSNGYPSPGRPTAPMMGQQGSQQGQPMYGMTPSIQYQQPAFGPQTAGQGGKAAIRGGYNMHGSQQFGTSPQGLHQYGPPHRNGNGNYSGKNYQVHNNHNNAHNHAGPASHQGNHANGLRLFQHNNHPDNNDEVTGPPYDTNGPATVPTTNLPSGTETQPDRTAAGHNNTHLGRHHANATQNVYDDSYNNVPMSTGAGPCTDAACEDQRHNHGQRKHHGAMAGAGVGAAAGGAAGVVAGEHMHHHDEQYGAGHGYGPGQGPHHTRGGNIGNGPDMVGSGMTGDAMNNGGNIGGAGSAAAQTEGNLLAAEADNNFPGTNPHPGHSALNTRGGHGGGYGGSSGRV</sequence>
<dbReference type="EMBL" id="CAWUOM010000108">
    <property type="protein sequence ID" value="CAK7272465.1"/>
    <property type="molecule type" value="Genomic_DNA"/>
</dbReference>
<feature type="region of interest" description="Disordered" evidence="1">
    <location>
        <begin position="1239"/>
        <end position="1273"/>
    </location>
</feature>
<feature type="compositionally biased region" description="Low complexity" evidence="1">
    <location>
        <begin position="946"/>
        <end position="956"/>
    </location>
</feature>
<evidence type="ECO:0000313" key="4">
    <source>
        <dbReference type="Proteomes" id="UP001642501"/>
    </source>
</evidence>
<feature type="compositionally biased region" description="Low complexity" evidence="1">
    <location>
        <begin position="1026"/>
        <end position="1036"/>
    </location>
</feature>
<reference evidence="3 4" key="1">
    <citation type="submission" date="2024-01" db="EMBL/GenBank/DDBJ databases">
        <authorList>
            <person name="Allen C."/>
            <person name="Tagirdzhanova G."/>
        </authorList>
    </citation>
    <scope>NUCLEOTIDE SEQUENCE [LARGE SCALE GENOMIC DNA]</scope>
    <source>
        <strain evidence="3 4">CBS 573.63</strain>
    </source>
</reference>
<feature type="region of interest" description="Disordered" evidence="1">
    <location>
        <begin position="554"/>
        <end position="647"/>
    </location>
</feature>
<feature type="compositionally biased region" description="Low complexity" evidence="1">
    <location>
        <begin position="243"/>
        <end position="253"/>
    </location>
</feature>
<dbReference type="PANTHER" id="PTHR12854">
    <property type="entry name" value="ATAXIN 2-RELATED"/>
    <property type="match status" value="1"/>
</dbReference>
<accession>A0ABP0DVY9</accession>
<name>A0ABP0DVY9_9PEZI</name>
<dbReference type="InterPro" id="IPR045117">
    <property type="entry name" value="ATXN2-like"/>
</dbReference>
<feature type="compositionally biased region" description="Gly residues" evidence="1">
    <location>
        <begin position="1260"/>
        <end position="1273"/>
    </location>
</feature>
<protein>
    <submittedName>
        <fullName evidence="3">Poly(A)-binding protein binding protein</fullName>
    </submittedName>
</protein>